<dbReference type="AlphaFoldDB" id="A0AA35IVB7"/>
<dbReference type="GO" id="GO:0005524">
    <property type="term" value="F:ATP binding"/>
    <property type="evidence" value="ECO:0007669"/>
    <property type="project" value="UniProtKB-UniRule"/>
</dbReference>
<dbReference type="GO" id="GO:0046872">
    <property type="term" value="F:metal ion binding"/>
    <property type="evidence" value="ECO:0007669"/>
    <property type="project" value="UniProtKB-KW"/>
</dbReference>
<evidence type="ECO:0000313" key="15">
    <source>
        <dbReference type="Proteomes" id="UP001161438"/>
    </source>
</evidence>
<comment type="catalytic activity">
    <reaction evidence="12">
        <text>D-ribose + ATP = D-ribose 5-phosphate + ADP + H(+)</text>
        <dbReference type="Rhea" id="RHEA:13697"/>
        <dbReference type="ChEBI" id="CHEBI:15378"/>
        <dbReference type="ChEBI" id="CHEBI:30616"/>
        <dbReference type="ChEBI" id="CHEBI:47013"/>
        <dbReference type="ChEBI" id="CHEBI:78346"/>
        <dbReference type="ChEBI" id="CHEBI:456216"/>
        <dbReference type="EC" id="2.7.1.15"/>
    </reaction>
</comment>
<keyword evidence="8 12" id="KW-0067">ATP-binding</keyword>
<keyword evidence="9 12" id="KW-0460">Magnesium</keyword>
<proteinExistence type="inferred from homology"/>
<evidence type="ECO:0000256" key="3">
    <source>
        <dbReference type="ARBA" id="ARBA00016943"/>
    </source>
</evidence>
<dbReference type="Pfam" id="PF00294">
    <property type="entry name" value="PfkB"/>
    <property type="match status" value="1"/>
</dbReference>
<keyword evidence="12" id="KW-0539">Nucleus</keyword>
<dbReference type="InterPro" id="IPR029056">
    <property type="entry name" value="Ribokinase-like"/>
</dbReference>
<dbReference type="PANTHER" id="PTHR10584">
    <property type="entry name" value="SUGAR KINASE"/>
    <property type="match status" value="1"/>
</dbReference>
<keyword evidence="12" id="KW-0963">Cytoplasm</keyword>
<keyword evidence="10 12" id="KW-0630">Potassium</keyword>
<protein>
    <recommendedName>
        <fullName evidence="3 12">Ribokinase</fullName>
        <shortName evidence="12">RK</shortName>
        <ecNumber evidence="2 12">2.7.1.15</ecNumber>
    </recommendedName>
</protein>
<evidence type="ECO:0000256" key="11">
    <source>
        <dbReference type="ARBA" id="ARBA00023277"/>
    </source>
</evidence>
<keyword evidence="7 12" id="KW-0418">Kinase</keyword>
<dbReference type="GO" id="GO:0005634">
    <property type="term" value="C:nucleus"/>
    <property type="evidence" value="ECO:0007669"/>
    <property type="project" value="UniProtKB-SubCell"/>
</dbReference>
<keyword evidence="15" id="KW-1185">Reference proteome</keyword>
<dbReference type="InterPro" id="IPR011877">
    <property type="entry name" value="Ribokinase"/>
</dbReference>
<feature type="domain" description="Carbohydrate kinase PfkB" evidence="13">
    <location>
        <begin position="3"/>
        <end position="324"/>
    </location>
</feature>
<comment type="function">
    <text evidence="12">Catalyzes the phosphorylation of ribose at O-5 in a reaction requiring ATP and magnesium. The resulting D-ribose-5-phosphate can then be used either for sythesis of nucleotides, histidine, and tryptophan, or as a component of the pentose phosphate pathway.</text>
</comment>
<comment type="cofactor">
    <cofactor evidence="12">
        <name>Mg(2+)</name>
        <dbReference type="ChEBI" id="CHEBI:18420"/>
    </cofactor>
    <text evidence="12">Requires a divalent cation, most likely magnesium in vivo, as an electrophilic catalyst to aid phosphoryl group transfer. It is the chelate of the metal and the nucleotide that is the actual substrate.</text>
</comment>
<evidence type="ECO:0000256" key="6">
    <source>
        <dbReference type="ARBA" id="ARBA00022741"/>
    </source>
</evidence>
<evidence type="ECO:0000256" key="2">
    <source>
        <dbReference type="ARBA" id="ARBA00012035"/>
    </source>
</evidence>
<comment type="caution">
    <text evidence="12">Lacks conserved residue(s) required for the propagation of feature annotation.</text>
</comment>
<feature type="binding site" evidence="12">
    <location>
        <begin position="38"/>
        <end position="42"/>
    </location>
    <ligand>
        <name>substrate</name>
    </ligand>
</feature>
<feature type="binding site" evidence="12">
    <location>
        <begin position="10"/>
        <end position="12"/>
    </location>
    <ligand>
        <name>substrate</name>
    </ligand>
</feature>
<dbReference type="HAMAP" id="MF_01987">
    <property type="entry name" value="Ribokinase"/>
    <property type="match status" value="1"/>
</dbReference>
<evidence type="ECO:0000259" key="13">
    <source>
        <dbReference type="Pfam" id="PF00294"/>
    </source>
</evidence>
<keyword evidence="4 12" id="KW-0808">Transferase</keyword>
<keyword evidence="6 12" id="KW-0547">Nucleotide-binding</keyword>
<keyword evidence="11 12" id="KW-0119">Carbohydrate metabolism</keyword>
<sequence length="334" mass="36753">MGITVIGSLNYDLDTFTDRVPNAGETFKANHFETHAGGKGLNQAVAIGKLKEPSSRYSVRMIGNVGNDTFGEQLKGVLSNNSVDIAHVNTCDGIGTGTATILIEEKAGGQNRILIVEGANSKTVYNEEELRLFFPGVEQEEEYVVFQHEIPDPISIIKWIHENRPNFQVVYNPSPFKAMPRNNWGMIDVLVVNEIEALQTVESVFDYNLVEELKKEIRTDFVGGYRKICEILHKSLINQKKSSIVVITLGSKGVLFCSHKSPQVQFVPAIKDISVVDTTGAGDTFLGGLITQLYQGKSLHTAIEFSTLASSLTIQKKGAAESMPAYEDVQILMK</sequence>
<dbReference type="InterPro" id="IPR011611">
    <property type="entry name" value="PfkB_dom"/>
</dbReference>
<dbReference type="InterPro" id="IPR002139">
    <property type="entry name" value="Ribo/fructo_kinase"/>
</dbReference>
<keyword evidence="5 12" id="KW-0479">Metal-binding</keyword>
<dbReference type="GO" id="GO:0005737">
    <property type="term" value="C:cytoplasm"/>
    <property type="evidence" value="ECO:0007669"/>
    <property type="project" value="UniProtKB-SubCell"/>
</dbReference>
<feature type="binding site" evidence="12">
    <location>
        <position position="313"/>
    </location>
    <ligand>
        <name>K(+)</name>
        <dbReference type="ChEBI" id="CHEBI:29103"/>
    </ligand>
</feature>
<dbReference type="EC" id="2.7.1.15" evidence="2 12"/>
<evidence type="ECO:0000256" key="4">
    <source>
        <dbReference type="ARBA" id="ARBA00022679"/>
    </source>
</evidence>
<evidence type="ECO:0000256" key="5">
    <source>
        <dbReference type="ARBA" id="ARBA00022723"/>
    </source>
</evidence>
<dbReference type="CDD" id="cd01174">
    <property type="entry name" value="ribokinase"/>
    <property type="match status" value="1"/>
</dbReference>
<feature type="binding site" evidence="12">
    <location>
        <position position="316"/>
    </location>
    <ligand>
        <name>K(+)</name>
        <dbReference type="ChEBI" id="CHEBI:29103"/>
    </ligand>
</feature>
<dbReference type="PANTHER" id="PTHR10584:SF166">
    <property type="entry name" value="RIBOKINASE"/>
    <property type="match status" value="1"/>
</dbReference>
<comment type="pathway">
    <text evidence="12">Carbohydrate metabolism; D-ribose degradation; D-ribose 5-phosphate from beta-D-ribopyranose: step 2/2.</text>
</comment>
<feature type="active site" description="Proton acceptor" evidence="12">
    <location>
        <position position="283"/>
    </location>
</feature>
<feature type="binding site" evidence="12">
    <location>
        <position position="322"/>
    </location>
    <ligand>
        <name>K(+)</name>
        <dbReference type="ChEBI" id="CHEBI:29103"/>
    </ligand>
</feature>
<evidence type="ECO:0000256" key="8">
    <source>
        <dbReference type="ARBA" id="ARBA00022840"/>
    </source>
</evidence>
<dbReference type="SUPFAM" id="SSF53613">
    <property type="entry name" value="Ribokinase-like"/>
    <property type="match status" value="1"/>
</dbReference>
<evidence type="ECO:0000256" key="1">
    <source>
        <dbReference type="ARBA" id="ARBA00005380"/>
    </source>
</evidence>
<feature type="binding site" evidence="12">
    <location>
        <position position="193"/>
    </location>
    <ligand>
        <name>ATP</name>
        <dbReference type="ChEBI" id="CHEBI:30616"/>
    </ligand>
</feature>
<feature type="binding site" evidence="12">
    <location>
        <position position="318"/>
    </location>
    <ligand>
        <name>K(+)</name>
        <dbReference type="ChEBI" id="CHEBI:29103"/>
    </ligand>
</feature>
<feature type="binding site" evidence="12">
    <location>
        <position position="149"/>
    </location>
    <ligand>
        <name>substrate</name>
    </ligand>
</feature>
<gene>
    <name evidence="14" type="primary">SMKI03G0930</name>
    <name evidence="12" type="synonym">RBK1</name>
    <name evidence="14" type="ORF">SMKI_03G0930</name>
</gene>
<dbReference type="PRINTS" id="PR00990">
    <property type="entry name" value="RIBOKINASE"/>
</dbReference>
<comment type="subunit">
    <text evidence="12">Homodimer.</text>
</comment>
<dbReference type="EMBL" id="OX365759">
    <property type="protein sequence ID" value="CAI4037618.1"/>
    <property type="molecule type" value="Genomic_DNA"/>
</dbReference>
<dbReference type="Gene3D" id="3.40.1190.20">
    <property type="match status" value="1"/>
</dbReference>
<dbReference type="RefSeq" id="XP_056080735.1">
    <property type="nucleotide sequence ID" value="XM_056226462.1"/>
</dbReference>
<evidence type="ECO:0000313" key="14">
    <source>
        <dbReference type="EMBL" id="CAI4037618.1"/>
    </source>
</evidence>
<dbReference type="GO" id="GO:0019303">
    <property type="term" value="P:D-ribose catabolic process"/>
    <property type="evidence" value="ECO:0007669"/>
    <property type="project" value="UniProtKB-UniRule"/>
</dbReference>
<feature type="binding site" evidence="12">
    <location>
        <position position="283"/>
    </location>
    <ligand>
        <name>substrate</name>
    </ligand>
</feature>
<dbReference type="GeneID" id="80916831"/>
<evidence type="ECO:0000256" key="7">
    <source>
        <dbReference type="ARBA" id="ARBA00022777"/>
    </source>
</evidence>
<name>A0AA35IVB7_SACMI</name>
<dbReference type="Proteomes" id="UP001161438">
    <property type="component" value="Chromosome 3"/>
</dbReference>
<reference evidence="14" key="1">
    <citation type="submission" date="2022-10" db="EMBL/GenBank/DDBJ databases">
        <authorList>
            <person name="Byrne P K."/>
        </authorList>
    </citation>
    <scope>NUCLEOTIDE SEQUENCE</scope>
    <source>
        <strain evidence="14">IFO1815</strain>
    </source>
</reference>
<comment type="subcellular location">
    <subcellularLocation>
        <location evidence="12">Cytoplasm</location>
    </subcellularLocation>
    <subcellularLocation>
        <location evidence="12">Nucleus</location>
    </subcellularLocation>
</comment>
<comment type="similarity">
    <text evidence="1">Belongs to the carbohydrate kinase pfkB family.</text>
</comment>
<feature type="binding site" evidence="12">
    <location>
        <position position="277"/>
    </location>
    <ligand>
        <name>K(+)</name>
        <dbReference type="ChEBI" id="CHEBI:29103"/>
    </ligand>
</feature>
<dbReference type="PROSITE" id="PS00584">
    <property type="entry name" value="PFKB_KINASES_2"/>
    <property type="match status" value="1"/>
</dbReference>
<organism evidence="14 15">
    <name type="scientific">Saccharomyces mikatae IFO 1815</name>
    <dbReference type="NCBI Taxonomy" id="226126"/>
    <lineage>
        <taxon>Eukaryota</taxon>
        <taxon>Fungi</taxon>
        <taxon>Dikarya</taxon>
        <taxon>Ascomycota</taxon>
        <taxon>Saccharomycotina</taxon>
        <taxon>Saccharomycetes</taxon>
        <taxon>Saccharomycetales</taxon>
        <taxon>Saccharomycetaceae</taxon>
        <taxon>Saccharomyces</taxon>
    </lineage>
</organism>
<evidence type="ECO:0000256" key="9">
    <source>
        <dbReference type="ARBA" id="ARBA00022842"/>
    </source>
</evidence>
<feature type="binding site" evidence="12">
    <location>
        <begin position="248"/>
        <end position="253"/>
    </location>
    <ligand>
        <name>ATP</name>
        <dbReference type="ChEBI" id="CHEBI:30616"/>
    </ligand>
</feature>
<dbReference type="FunFam" id="3.40.1190.20:FF:000071">
    <property type="entry name" value="Ribokinase"/>
    <property type="match status" value="1"/>
</dbReference>
<feature type="binding site" evidence="12">
    <location>
        <position position="279"/>
    </location>
    <ligand>
        <name>K(+)</name>
        <dbReference type="ChEBI" id="CHEBI:29103"/>
    </ligand>
</feature>
<dbReference type="GO" id="GO:0004747">
    <property type="term" value="F:ribokinase activity"/>
    <property type="evidence" value="ECO:0007669"/>
    <property type="project" value="UniProtKB-UniRule"/>
</dbReference>
<accession>A0AA35IVB7</accession>
<evidence type="ECO:0000256" key="10">
    <source>
        <dbReference type="ARBA" id="ARBA00022958"/>
    </source>
</evidence>
<comment type="activity regulation">
    <text evidence="12">Activated by a monovalent cation that binds near, but not in, the active site. The most likely occupant of the site in vivo is potassium. Ion binding induces a conformational change that may alter substrate affinity.</text>
</comment>
<dbReference type="InterPro" id="IPR002173">
    <property type="entry name" value="Carboh/pur_kinase_PfkB_CS"/>
</dbReference>
<comment type="similarity">
    <text evidence="12">Belongs to the carbohydrate kinase PfkB family. Ribokinase subfamily.</text>
</comment>
<feature type="binding site" evidence="12">
    <location>
        <begin position="282"/>
        <end position="283"/>
    </location>
    <ligand>
        <name>ATP</name>
        <dbReference type="ChEBI" id="CHEBI:30616"/>
    </ligand>
</feature>
<evidence type="ECO:0000256" key="12">
    <source>
        <dbReference type="HAMAP-Rule" id="MF_03215"/>
    </source>
</evidence>